<sequence length="229" mass="25327">MTSSSTSSSVTSVSSESSTTSAIPSPTATSGCSPGRTREILEFDDYTVTNSPTYFPGLAWTYKRFSFLEGWGLANCDFLTPWRSDSCNGQTISGDEYLSLYSRAALRLPTWRKIVFDIEDDFSSFDLVSFLATVPPSTSTDDYYTVAYCGWTVADQDNEFNPTWCRTAVFNQPDNSLVRIQVNQRNLAYLRVFGTRGIQAPYYGAGDVGSDAKGPDAIDFYIDDIEVCV</sequence>
<dbReference type="EMBL" id="ML220120">
    <property type="protein sequence ID" value="TGZ81301.1"/>
    <property type="molecule type" value="Genomic_DNA"/>
</dbReference>
<dbReference type="Proteomes" id="UP000298138">
    <property type="component" value="Unassembled WGS sequence"/>
</dbReference>
<evidence type="ECO:0000256" key="1">
    <source>
        <dbReference type="SAM" id="MobiDB-lite"/>
    </source>
</evidence>
<dbReference type="OrthoDB" id="5425627at2759"/>
<organism evidence="2 3">
    <name type="scientific">Ascodesmis nigricans</name>
    <dbReference type="NCBI Taxonomy" id="341454"/>
    <lineage>
        <taxon>Eukaryota</taxon>
        <taxon>Fungi</taxon>
        <taxon>Dikarya</taxon>
        <taxon>Ascomycota</taxon>
        <taxon>Pezizomycotina</taxon>
        <taxon>Pezizomycetes</taxon>
        <taxon>Pezizales</taxon>
        <taxon>Ascodesmidaceae</taxon>
        <taxon>Ascodesmis</taxon>
    </lineage>
</organism>
<evidence type="ECO:0000313" key="2">
    <source>
        <dbReference type="EMBL" id="TGZ81301.1"/>
    </source>
</evidence>
<name>A0A4S2MXD1_9PEZI</name>
<reference evidence="2 3" key="1">
    <citation type="submission" date="2019-04" db="EMBL/GenBank/DDBJ databases">
        <title>Comparative genomics and transcriptomics to analyze fruiting body development in filamentous ascomycetes.</title>
        <authorList>
            <consortium name="DOE Joint Genome Institute"/>
            <person name="Lutkenhaus R."/>
            <person name="Traeger S."/>
            <person name="Breuer J."/>
            <person name="Kuo A."/>
            <person name="Lipzen A."/>
            <person name="Pangilinan J."/>
            <person name="Dilworth D."/>
            <person name="Sandor L."/>
            <person name="Poggeler S."/>
            <person name="Barry K."/>
            <person name="Grigoriev I.V."/>
            <person name="Nowrousian M."/>
        </authorList>
    </citation>
    <scope>NUCLEOTIDE SEQUENCE [LARGE SCALE GENOMIC DNA]</scope>
    <source>
        <strain evidence="2 3">CBS 389.68</strain>
    </source>
</reference>
<feature type="compositionally biased region" description="Low complexity" evidence="1">
    <location>
        <begin position="1"/>
        <end position="30"/>
    </location>
</feature>
<gene>
    <name evidence="2" type="ORF">EX30DRAFT_340920</name>
</gene>
<dbReference type="InParanoid" id="A0A4S2MXD1"/>
<accession>A0A4S2MXD1</accession>
<protein>
    <submittedName>
        <fullName evidence="2">Uncharacterized protein</fullName>
    </submittedName>
</protein>
<dbReference type="AlphaFoldDB" id="A0A4S2MXD1"/>
<feature type="region of interest" description="Disordered" evidence="1">
    <location>
        <begin position="1"/>
        <end position="36"/>
    </location>
</feature>
<proteinExistence type="predicted"/>
<keyword evidence="3" id="KW-1185">Reference proteome</keyword>
<evidence type="ECO:0000313" key="3">
    <source>
        <dbReference type="Proteomes" id="UP000298138"/>
    </source>
</evidence>
<dbReference type="STRING" id="341454.A0A4S2MXD1"/>